<evidence type="ECO:0000256" key="1">
    <source>
        <dbReference type="ARBA" id="ARBA00004477"/>
    </source>
</evidence>
<evidence type="ECO:0000256" key="11">
    <source>
        <dbReference type="PIRNR" id="PIRNR000905"/>
    </source>
</evidence>
<dbReference type="KEGG" id="clec:106664546"/>
<comment type="subcellular location">
    <subcellularLocation>
        <location evidence="1">Endoplasmic reticulum membrane</location>
        <topology evidence="1">Multi-pass membrane protein</topology>
    </subcellularLocation>
</comment>
<evidence type="ECO:0000256" key="3">
    <source>
        <dbReference type="ARBA" id="ARBA00009266"/>
    </source>
</evidence>
<protein>
    <recommendedName>
        <fullName evidence="4 11">Glucose-6-phosphatase</fullName>
        <ecNumber evidence="4 11">3.1.3.9</ecNumber>
    </recommendedName>
</protein>
<keyword evidence="8 11" id="KW-0256">Endoplasmic reticulum</keyword>
<dbReference type="Proteomes" id="UP000494040">
    <property type="component" value="Unassembled WGS sequence"/>
</dbReference>
<feature type="transmembrane region" description="Helical" evidence="14">
    <location>
        <begin position="321"/>
        <end position="344"/>
    </location>
</feature>
<comment type="similarity">
    <text evidence="3 11">Belongs to the glucose-6-phosphatase family.</text>
</comment>
<evidence type="ECO:0000256" key="4">
    <source>
        <dbReference type="ARBA" id="ARBA00012634"/>
    </source>
</evidence>
<keyword evidence="10 11" id="KW-0472">Membrane</keyword>
<keyword evidence="5 11" id="KW-0312">Gluconeogenesis</keyword>
<dbReference type="GO" id="GO:0051156">
    <property type="term" value="P:glucose 6-phosphate metabolic process"/>
    <property type="evidence" value="ECO:0007669"/>
    <property type="project" value="TreeGrafter"/>
</dbReference>
<reference evidence="16" key="1">
    <citation type="submission" date="2022-01" db="UniProtKB">
        <authorList>
            <consortium name="EnsemblMetazoa"/>
        </authorList>
    </citation>
    <scope>IDENTIFICATION</scope>
</reference>
<evidence type="ECO:0000256" key="7">
    <source>
        <dbReference type="ARBA" id="ARBA00022801"/>
    </source>
</evidence>
<feature type="domain" description="Phosphatidic acid phosphatase type 2/haloperoxidase" evidence="15">
    <location>
        <begin position="61"/>
        <end position="198"/>
    </location>
</feature>
<dbReference type="EnsemblMetazoa" id="XM_014390362.2">
    <property type="protein sequence ID" value="XP_014245848.1"/>
    <property type="gene ID" value="LOC106664546"/>
</dbReference>
<evidence type="ECO:0000256" key="9">
    <source>
        <dbReference type="ARBA" id="ARBA00022989"/>
    </source>
</evidence>
<name>A0A8I6RGH7_CIMLE</name>
<keyword evidence="17" id="KW-1185">Reference proteome</keyword>
<dbReference type="PANTHER" id="PTHR12591">
    <property type="entry name" value="GLUCOSE-6-PHOSPHATASE"/>
    <property type="match status" value="1"/>
</dbReference>
<dbReference type="RefSeq" id="XP_014245848.1">
    <property type="nucleotide sequence ID" value="XM_014390362.2"/>
</dbReference>
<organism evidence="16 17">
    <name type="scientific">Cimex lectularius</name>
    <name type="common">Bed bug</name>
    <name type="synonym">Acanthia lectularia</name>
    <dbReference type="NCBI Taxonomy" id="79782"/>
    <lineage>
        <taxon>Eukaryota</taxon>
        <taxon>Metazoa</taxon>
        <taxon>Ecdysozoa</taxon>
        <taxon>Arthropoda</taxon>
        <taxon>Hexapoda</taxon>
        <taxon>Insecta</taxon>
        <taxon>Pterygota</taxon>
        <taxon>Neoptera</taxon>
        <taxon>Paraneoptera</taxon>
        <taxon>Hemiptera</taxon>
        <taxon>Heteroptera</taxon>
        <taxon>Panheteroptera</taxon>
        <taxon>Cimicomorpha</taxon>
        <taxon>Cimicidae</taxon>
        <taxon>Cimex</taxon>
    </lineage>
</organism>
<dbReference type="GeneID" id="106664546"/>
<feature type="transmembrane region" description="Helical" evidence="14">
    <location>
        <begin position="290"/>
        <end position="309"/>
    </location>
</feature>
<evidence type="ECO:0000256" key="12">
    <source>
        <dbReference type="PIRSR" id="PIRSR000905-1"/>
    </source>
</evidence>
<dbReference type="SMART" id="SM00014">
    <property type="entry name" value="acidPPc"/>
    <property type="match status" value="1"/>
</dbReference>
<evidence type="ECO:0000256" key="10">
    <source>
        <dbReference type="ARBA" id="ARBA00023136"/>
    </source>
</evidence>
<accession>A0A8I6RGH7</accession>
<evidence type="ECO:0000256" key="8">
    <source>
        <dbReference type="ARBA" id="ARBA00022824"/>
    </source>
</evidence>
<evidence type="ECO:0000256" key="14">
    <source>
        <dbReference type="SAM" id="Phobius"/>
    </source>
</evidence>
<dbReference type="PANTHER" id="PTHR12591:SF0">
    <property type="entry name" value="FI19814P1"/>
    <property type="match status" value="1"/>
</dbReference>
<comment type="pathway">
    <text evidence="2 11">Carbohydrate biosynthesis; gluconeogenesis.</text>
</comment>
<dbReference type="Pfam" id="PF01569">
    <property type="entry name" value="PAP2"/>
    <property type="match status" value="1"/>
</dbReference>
<evidence type="ECO:0000256" key="6">
    <source>
        <dbReference type="ARBA" id="ARBA00022692"/>
    </source>
</evidence>
<dbReference type="OMA" id="ELHINEW"/>
<feature type="binding site" evidence="13">
    <location>
        <position position="88"/>
    </location>
    <ligand>
        <name>substrate</name>
    </ligand>
</feature>
<dbReference type="PIRSF" id="PIRSF000905">
    <property type="entry name" value="Glucose-6-phosphatase"/>
    <property type="match status" value="1"/>
</dbReference>
<evidence type="ECO:0000313" key="17">
    <source>
        <dbReference type="Proteomes" id="UP000494040"/>
    </source>
</evidence>
<feature type="transmembrane region" description="Helical" evidence="14">
    <location>
        <begin position="218"/>
        <end position="238"/>
    </location>
</feature>
<dbReference type="CTD" id="33476"/>
<feature type="transmembrane region" description="Helical" evidence="14">
    <location>
        <begin position="153"/>
        <end position="173"/>
    </location>
</feature>
<evidence type="ECO:0000259" key="15">
    <source>
        <dbReference type="SMART" id="SM00014"/>
    </source>
</evidence>
<evidence type="ECO:0000256" key="13">
    <source>
        <dbReference type="PIRSR" id="PIRSR000905-2"/>
    </source>
</evidence>
<dbReference type="OrthoDB" id="6416209at2759"/>
<dbReference type="GO" id="GO:0006094">
    <property type="term" value="P:gluconeogenesis"/>
    <property type="evidence" value="ECO:0007669"/>
    <property type="project" value="UniProtKB-UniRule"/>
</dbReference>
<dbReference type="UniPathway" id="UPA00138"/>
<sequence length="354" mass="40232">MALASTGSYYKLFLKGEASFILFLQNVLDEDNMFFLRLSKYCETSYAIGILFPVFASLDTKLGFQVLLVSSFSEWGSTLLKWILAEPRPYWWVQEEKLNIPLRQSELTCETGPGSPSGHVMCCAALQYVFLHWLIVWCNESFTNEWAKYKNPILGFFWIVYISLIVLIAVARVNIAAHFPHQCIFGATLGYLLANFLIDDPEWGVSHGLLKLPKTKMFALAVFFSLLSGCVYGAHLLLGYDPGWSIKLAFKWCRRPDTVSVYTTPIYCLVRDAGCFIGLGLASPIKERKFYPIVGAIVTTLFFVSTRLLKPMMPNNDPFQFYLFHFLDNTFISVCLLTVIPYIASLVKLKEKVN</sequence>
<proteinExistence type="inferred from homology"/>
<dbReference type="InterPro" id="IPR000326">
    <property type="entry name" value="PAP2/HPO"/>
</dbReference>
<keyword evidence="9 14" id="KW-1133">Transmembrane helix</keyword>
<dbReference type="SUPFAM" id="SSF48317">
    <property type="entry name" value="Acid phosphatase/Vanadium-dependent haloperoxidase"/>
    <property type="match status" value="1"/>
</dbReference>
<evidence type="ECO:0000256" key="5">
    <source>
        <dbReference type="ARBA" id="ARBA00022432"/>
    </source>
</evidence>
<keyword evidence="6 14" id="KW-0812">Transmembrane</keyword>
<evidence type="ECO:0000313" key="16">
    <source>
        <dbReference type="EnsemblMetazoa" id="XP_014245848.1"/>
    </source>
</evidence>
<dbReference type="GO" id="GO:0004346">
    <property type="term" value="F:glucose-6-phosphatase activity"/>
    <property type="evidence" value="ECO:0007669"/>
    <property type="project" value="UniProtKB-EC"/>
</dbReference>
<keyword evidence="7 11" id="KW-0378">Hydrolase</keyword>
<dbReference type="GO" id="GO:0005789">
    <property type="term" value="C:endoplasmic reticulum membrane"/>
    <property type="evidence" value="ECO:0007669"/>
    <property type="project" value="UniProtKB-SubCell"/>
</dbReference>
<feature type="active site" description="Nucleophile" evidence="12">
    <location>
        <position position="178"/>
    </location>
</feature>
<feature type="binding site" evidence="13">
    <location>
        <position position="172"/>
    </location>
    <ligand>
        <name>substrate</name>
    </ligand>
</feature>
<feature type="active site" description="Proton donor" evidence="12">
    <location>
        <position position="119"/>
    </location>
</feature>
<dbReference type="EC" id="3.1.3.9" evidence="4 11"/>
<evidence type="ECO:0000256" key="2">
    <source>
        <dbReference type="ARBA" id="ARBA00004742"/>
    </source>
</evidence>
<dbReference type="Gene3D" id="1.20.144.10">
    <property type="entry name" value="Phosphatidic acid phosphatase type 2/haloperoxidase"/>
    <property type="match status" value="1"/>
</dbReference>
<dbReference type="AlphaFoldDB" id="A0A8I6RGH7"/>
<dbReference type="InterPro" id="IPR016275">
    <property type="entry name" value="Glucose-6-phosphatase"/>
</dbReference>
<dbReference type="InterPro" id="IPR036938">
    <property type="entry name" value="PAP2/HPO_sf"/>
</dbReference>